<organism evidence="1 2">
    <name type="scientific">Candidatus Beckwithbacteria bacterium CG_4_10_14_0_2_um_filter_47_25</name>
    <dbReference type="NCBI Taxonomy" id="1974493"/>
    <lineage>
        <taxon>Bacteria</taxon>
        <taxon>Candidatus Beckwithiibacteriota</taxon>
    </lineage>
</organism>
<evidence type="ECO:0000313" key="2">
    <source>
        <dbReference type="Proteomes" id="UP000228627"/>
    </source>
</evidence>
<dbReference type="EMBL" id="PFQG01000053">
    <property type="protein sequence ID" value="PJA23072.1"/>
    <property type="molecule type" value="Genomic_DNA"/>
</dbReference>
<dbReference type="AlphaFoldDB" id="A0A2M7W6X1"/>
<dbReference type="Proteomes" id="UP000228627">
    <property type="component" value="Unassembled WGS sequence"/>
</dbReference>
<comment type="caution">
    <text evidence="1">The sequence shown here is derived from an EMBL/GenBank/DDBJ whole genome shotgun (WGS) entry which is preliminary data.</text>
</comment>
<accession>A0A2M7W6X1</accession>
<evidence type="ECO:0000313" key="1">
    <source>
        <dbReference type="EMBL" id="PJA23072.1"/>
    </source>
</evidence>
<gene>
    <name evidence="1" type="ORF">COX59_01390</name>
</gene>
<sequence>MILPEIIRLATETVPNWLVAAFSFSPALALVSIKFAQHFELISASPVRPRLKQNLYGAINIDSSSNTVSIPSGESAKVVFKAGGSNRELTVDDFRPREGHAVGGGDIKERDELTRLRNTGEQVFVNEGITAVWYQ</sequence>
<reference evidence="2" key="1">
    <citation type="submission" date="2017-09" db="EMBL/GenBank/DDBJ databases">
        <title>Depth-based differentiation of microbial function through sediment-hosted aquifers and enrichment of novel symbionts in the deep terrestrial subsurface.</title>
        <authorList>
            <person name="Probst A.J."/>
            <person name="Ladd B."/>
            <person name="Jarett J.K."/>
            <person name="Geller-Mcgrath D.E."/>
            <person name="Sieber C.M.K."/>
            <person name="Emerson J.B."/>
            <person name="Anantharaman K."/>
            <person name="Thomas B.C."/>
            <person name="Malmstrom R."/>
            <person name="Stieglmeier M."/>
            <person name="Klingl A."/>
            <person name="Woyke T."/>
            <person name="Ryan C.M."/>
            <person name="Banfield J.F."/>
        </authorList>
    </citation>
    <scope>NUCLEOTIDE SEQUENCE [LARGE SCALE GENOMIC DNA]</scope>
</reference>
<name>A0A2M7W6X1_9BACT</name>
<protein>
    <submittedName>
        <fullName evidence="1">Uncharacterized protein</fullName>
    </submittedName>
</protein>
<proteinExistence type="predicted"/>